<dbReference type="CDD" id="cd12797">
    <property type="entry name" value="M23_peptidase"/>
    <property type="match status" value="1"/>
</dbReference>
<evidence type="ECO:0000256" key="1">
    <source>
        <dbReference type="SAM" id="MobiDB-lite"/>
    </source>
</evidence>
<gene>
    <name evidence="3" type="ORF">ACH429_12945</name>
</gene>
<accession>A0ABW7UTG6</accession>
<organism evidence="3 4">
    <name type="scientific">Streptomyces pathocidini</name>
    <dbReference type="NCBI Taxonomy" id="1650571"/>
    <lineage>
        <taxon>Bacteria</taxon>
        <taxon>Bacillati</taxon>
        <taxon>Actinomycetota</taxon>
        <taxon>Actinomycetes</taxon>
        <taxon>Kitasatosporales</taxon>
        <taxon>Streptomycetaceae</taxon>
        <taxon>Streptomyces</taxon>
    </lineage>
</organism>
<dbReference type="Proteomes" id="UP001611548">
    <property type="component" value="Unassembled WGS sequence"/>
</dbReference>
<dbReference type="PANTHER" id="PTHR21666">
    <property type="entry name" value="PEPTIDASE-RELATED"/>
    <property type="match status" value="1"/>
</dbReference>
<keyword evidence="3" id="KW-0378">Hydrolase</keyword>
<dbReference type="InterPro" id="IPR016047">
    <property type="entry name" value="M23ase_b-sheet_dom"/>
</dbReference>
<keyword evidence="4" id="KW-1185">Reference proteome</keyword>
<proteinExistence type="predicted"/>
<dbReference type="RefSeq" id="WP_398718310.1">
    <property type="nucleotide sequence ID" value="NZ_JBIRWE010000004.1"/>
</dbReference>
<dbReference type="EC" id="3.4.24.-" evidence="3"/>
<name>A0ABW7UTG6_9ACTN</name>
<dbReference type="GO" id="GO:0016787">
    <property type="term" value="F:hydrolase activity"/>
    <property type="evidence" value="ECO:0007669"/>
    <property type="project" value="UniProtKB-KW"/>
</dbReference>
<dbReference type="PANTHER" id="PTHR21666:SF270">
    <property type="entry name" value="MUREIN HYDROLASE ACTIVATOR ENVC"/>
    <property type="match status" value="1"/>
</dbReference>
<dbReference type="EMBL" id="JBIRWE010000004">
    <property type="protein sequence ID" value="MFI1965001.1"/>
    <property type="molecule type" value="Genomic_DNA"/>
</dbReference>
<evidence type="ECO:0000313" key="3">
    <source>
        <dbReference type="EMBL" id="MFI1965001.1"/>
    </source>
</evidence>
<evidence type="ECO:0000313" key="4">
    <source>
        <dbReference type="Proteomes" id="UP001611548"/>
    </source>
</evidence>
<dbReference type="SUPFAM" id="SSF51261">
    <property type="entry name" value="Duplicated hybrid motif"/>
    <property type="match status" value="1"/>
</dbReference>
<reference evidence="3 4" key="1">
    <citation type="submission" date="2024-10" db="EMBL/GenBank/DDBJ databases">
        <title>The Natural Products Discovery Center: Release of the First 8490 Sequenced Strains for Exploring Actinobacteria Biosynthetic Diversity.</title>
        <authorList>
            <person name="Kalkreuter E."/>
            <person name="Kautsar S.A."/>
            <person name="Yang D."/>
            <person name="Bader C.D."/>
            <person name="Teijaro C.N."/>
            <person name="Fluegel L."/>
            <person name="Davis C.M."/>
            <person name="Simpson J.R."/>
            <person name="Lauterbach L."/>
            <person name="Steele A.D."/>
            <person name="Gui C."/>
            <person name="Meng S."/>
            <person name="Li G."/>
            <person name="Viehrig K."/>
            <person name="Ye F."/>
            <person name="Su P."/>
            <person name="Kiefer A.F."/>
            <person name="Nichols A."/>
            <person name="Cepeda A.J."/>
            <person name="Yan W."/>
            <person name="Fan B."/>
            <person name="Jiang Y."/>
            <person name="Adhikari A."/>
            <person name="Zheng C.-J."/>
            <person name="Schuster L."/>
            <person name="Cowan T.M."/>
            <person name="Smanski M.J."/>
            <person name="Chevrette M.G."/>
            <person name="De Carvalho L.P.S."/>
            <person name="Shen B."/>
        </authorList>
    </citation>
    <scope>NUCLEOTIDE SEQUENCE [LARGE SCALE GENOMIC DNA]</scope>
    <source>
        <strain evidence="3 4">NPDC020327</strain>
    </source>
</reference>
<sequence length="267" mass="28209">MSPVTLRHATRRPRPSRRLVRRLVFGGLAGLLGLVPAAGGAWARAADRPSAHQHRGPGHGSYAPRTAGSGSDARVGTRWEPEPQDELPEWLREIAEDYPLPDDESEEDEPEEGGPDEEVQQSGSDVPHEGAPAGVWSRPVASGRVSQGYGVSGGWSAGRHTGIDLAVPVGTPVRSVGAGLVIKAGPGGDYGLMELIKMDDGHYTLFAHLSKILVKPGDRVRTGSLIGYSGNTGRSSGPHLHFEVRKTPAYGSDINPVTYLASKGVAL</sequence>
<dbReference type="Pfam" id="PF01551">
    <property type="entry name" value="Peptidase_M23"/>
    <property type="match status" value="1"/>
</dbReference>
<dbReference type="InterPro" id="IPR011055">
    <property type="entry name" value="Dup_hybrid_motif"/>
</dbReference>
<dbReference type="InterPro" id="IPR050570">
    <property type="entry name" value="Cell_wall_metabolism_enzyme"/>
</dbReference>
<dbReference type="Gene3D" id="2.70.70.10">
    <property type="entry name" value="Glucose Permease (Domain IIA)"/>
    <property type="match status" value="1"/>
</dbReference>
<feature type="compositionally biased region" description="Acidic residues" evidence="1">
    <location>
        <begin position="99"/>
        <end position="119"/>
    </location>
</feature>
<evidence type="ECO:0000259" key="2">
    <source>
        <dbReference type="Pfam" id="PF01551"/>
    </source>
</evidence>
<comment type="caution">
    <text evidence="3">The sequence shown here is derived from an EMBL/GenBank/DDBJ whole genome shotgun (WGS) entry which is preliminary data.</text>
</comment>
<protein>
    <submittedName>
        <fullName evidence="3">M23 family metallopeptidase</fullName>
        <ecNumber evidence="3">3.4.24.-</ecNumber>
    </submittedName>
</protein>
<feature type="region of interest" description="Disordered" evidence="1">
    <location>
        <begin position="46"/>
        <end position="139"/>
    </location>
</feature>
<feature type="domain" description="M23ase beta-sheet core" evidence="2">
    <location>
        <begin position="159"/>
        <end position="255"/>
    </location>
</feature>